<dbReference type="InterPro" id="IPR050300">
    <property type="entry name" value="GDXG_lipolytic_enzyme"/>
</dbReference>
<evidence type="ECO:0000256" key="1">
    <source>
        <dbReference type="ARBA" id="ARBA00022801"/>
    </source>
</evidence>
<sequence>MKKNQDIHPDLQEVGLLAVLPKIYSRKTSAVANHVLYKSIGHQVQSPFLRMEEHFIKRSDGSLLRLCVYLPKKTTREMPGLVWFHGGGYSMGIPEMDERSYEALMETRPSVIVAPDYRRSIDAPYPAALIDGYLALKWLKKHGTDFGCRLDQLMVAGNSAGGGLTVALALLARDRKEINLAFQMPLYPMLDDRMITDSARSNRAPVWNSRANRIAWKLYLDNQYGSKNVSIYAAPARNKDVKGLPPACTYVGSIEPFFDETVAYVRRLKQAGIPVAFKIFPGAYHGFSQVKPDTELAKQAQAFMKKNYAYAVDHFFMEQVEK</sequence>
<evidence type="ECO:0000259" key="2">
    <source>
        <dbReference type="Pfam" id="PF07859"/>
    </source>
</evidence>
<keyword evidence="4" id="KW-1185">Reference proteome</keyword>
<accession>A0A4P5P6E3</accession>
<keyword evidence="1 3" id="KW-0378">Hydrolase</keyword>
<proteinExistence type="predicted"/>
<dbReference type="PANTHER" id="PTHR48081">
    <property type="entry name" value="AB HYDROLASE SUPERFAMILY PROTEIN C4A8.06C"/>
    <property type="match status" value="1"/>
</dbReference>
<gene>
    <name evidence="3" type="ORF">NRIC_08570</name>
</gene>
<dbReference type="OrthoDB" id="9815425at2"/>
<name>A0A4P5P6E3_9ENTE</name>
<comment type="caution">
    <text evidence="3">The sequence shown here is derived from an EMBL/GenBank/DDBJ whole genome shotgun (WGS) entry which is preliminary data.</text>
</comment>
<feature type="domain" description="Alpha/beta hydrolase fold-3" evidence="2">
    <location>
        <begin position="81"/>
        <end position="287"/>
    </location>
</feature>
<dbReference type="SUPFAM" id="SSF53474">
    <property type="entry name" value="alpha/beta-Hydrolases"/>
    <property type="match status" value="1"/>
</dbReference>
<evidence type="ECO:0000313" key="3">
    <source>
        <dbReference type="EMBL" id="GCF92966.1"/>
    </source>
</evidence>
<dbReference type="RefSeq" id="WP_146621448.1">
    <property type="nucleotide sequence ID" value="NZ_BJCC01000007.1"/>
</dbReference>
<dbReference type="AlphaFoldDB" id="A0A4P5P6E3"/>
<dbReference type="PANTHER" id="PTHR48081:SF8">
    <property type="entry name" value="ALPHA_BETA HYDROLASE FOLD-3 DOMAIN-CONTAINING PROTEIN-RELATED"/>
    <property type="match status" value="1"/>
</dbReference>
<dbReference type="EMBL" id="BJCC01000007">
    <property type="protein sequence ID" value="GCF92966.1"/>
    <property type="molecule type" value="Genomic_DNA"/>
</dbReference>
<organism evidence="3 4">
    <name type="scientific">Enterococcus florum</name>
    <dbReference type="NCBI Taxonomy" id="2480627"/>
    <lineage>
        <taxon>Bacteria</taxon>
        <taxon>Bacillati</taxon>
        <taxon>Bacillota</taxon>
        <taxon>Bacilli</taxon>
        <taxon>Lactobacillales</taxon>
        <taxon>Enterococcaceae</taxon>
        <taxon>Enterococcus</taxon>
    </lineage>
</organism>
<dbReference type="InterPro" id="IPR013094">
    <property type="entry name" value="AB_hydrolase_3"/>
</dbReference>
<reference evidence="4" key="1">
    <citation type="submission" date="2019-02" db="EMBL/GenBank/DDBJ databases">
        <title>Draft genome sequence of Enterococcus sp. Gos25-1.</title>
        <authorList>
            <person name="Tanaka N."/>
            <person name="Shiwa Y."/>
            <person name="Fujita N."/>
        </authorList>
    </citation>
    <scope>NUCLEOTIDE SEQUENCE [LARGE SCALE GENOMIC DNA]</scope>
    <source>
        <strain evidence="4">Gos25-1</strain>
    </source>
</reference>
<dbReference type="InterPro" id="IPR029058">
    <property type="entry name" value="AB_hydrolase_fold"/>
</dbReference>
<dbReference type="Gene3D" id="3.40.50.1820">
    <property type="entry name" value="alpha/beta hydrolase"/>
    <property type="match status" value="1"/>
</dbReference>
<dbReference type="Proteomes" id="UP000290567">
    <property type="component" value="Unassembled WGS sequence"/>
</dbReference>
<evidence type="ECO:0000313" key="4">
    <source>
        <dbReference type="Proteomes" id="UP000290567"/>
    </source>
</evidence>
<dbReference type="Pfam" id="PF07859">
    <property type="entry name" value="Abhydrolase_3"/>
    <property type="match status" value="1"/>
</dbReference>
<dbReference type="GO" id="GO:0016787">
    <property type="term" value="F:hydrolase activity"/>
    <property type="evidence" value="ECO:0007669"/>
    <property type="project" value="UniProtKB-KW"/>
</dbReference>
<protein>
    <submittedName>
        <fullName evidence="3">Alpha/beta hydrolase</fullName>
    </submittedName>
</protein>